<name>A0A1F5KSF5_9BACT</name>
<accession>A0A1F5KSF5</accession>
<dbReference type="Proteomes" id="UP000178565">
    <property type="component" value="Unassembled WGS sequence"/>
</dbReference>
<protein>
    <submittedName>
        <fullName evidence="1">Uncharacterized protein</fullName>
    </submittedName>
</protein>
<sequence length="342" mass="38329">MPTEIVSNHIPCQIEPWIGPEGDEVAFFNATLAKVNGHTVLLGRIVVEETLPGQVDMSPFLGVVVENGGGYAERVKIIDLSPWRRKLRVINIEDFRLGEVDENGSALAGINVVVGTRKGDPSPFPGIAVIRNLHRPDDIEIEEMFVLKEEEGKNTLITSKASNPLVEGFYRPDGEKFNHVFAHFTYNRATEEQTVSYEYIEHPPKYGRERMGLTGLPIELPTQPGEESRQLFIVHGSRPRSYISFEYGIGRAVRIVDKEGKVRWIAEKNALLLPVEVNRPRFFDKRPLYSTGHVTQVDENGDAWLIIAASYNDEAVAKVTYSKEEVIKQPIDPVSTRVPNAA</sequence>
<dbReference type="AlphaFoldDB" id="A0A1F5KSF5"/>
<comment type="caution">
    <text evidence="1">The sequence shown here is derived from an EMBL/GenBank/DDBJ whole genome shotgun (WGS) entry which is preliminary data.</text>
</comment>
<gene>
    <name evidence="1" type="ORF">A3B45_04120</name>
</gene>
<organism evidence="1 2">
    <name type="scientific">Candidatus Daviesbacteria bacterium RIFCSPLOWO2_01_FULL_39_12</name>
    <dbReference type="NCBI Taxonomy" id="1797785"/>
    <lineage>
        <taxon>Bacteria</taxon>
        <taxon>Candidatus Daviesiibacteriota</taxon>
    </lineage>
</organism>
<proteinExistence type="predicted"/>
<reference evidence="1 2" key="1">
    <citation type="journal article" date="2016" name="Nat. Commun.">
        <title>Thousands of microbial genomes shed light on interconnected biogeochemical processes in an aquifer system.</title>
        <authorList>
            <person name="Anantharaman K."/>
            <person name="Brown C.T."/>
            <person name="Hug L.A."/>
            <person name="Sharon I."/>
            <person name="Castelle C.J."/>
            <person name="Probst A.J."/>
            <person name="Thomas B.C."/>
            <person name="Singh A."/>
            <person name="Wilkins M.J."/>
            <person name="Karaoz U."/>
            <person name="Brodie E.L."/>
            <person name="Williams K.H."/>
            <person name="Hubbard S.S."/>
            <person name="Banfield J.F."/>
        </authorList>
    </citation>
    <scope>NUCLEOTIDE SEQUENCE [LARGE SCALE GENOMIC DNA]</scope>
</reference>
<dbReference type="EMBL" id="MFDM01000013">
    <property type="protein sequence ID" value="OGE43764.1"/>
    <property type="molecule type" value="Genomic_DNA"/>
</dbReference>
<evidence type="ECO:0000313" key="1">
    <source>
        <dbReference type="EMBL" id="OGE43764.1"/>
    </source>
</evidence>
<evidence type="ECO:0000313" key="2">
    <source>
        <dbReference type="Proteomes" id="UP000178565"/>
    </source>
</evidence>